<comment type="caution">
    <text evidence="2">The sequence shown here is derived from an EMBL/GenBank/DDBJ whole genome shotgun (WGS) entry which is preliminary data.</text>
</comment>
<protein>
    <recommendedName>
        <fullName evidence="1">USP domain-containing protein</fullName>
    </recommendedName>
</protein>
<dbReference type="Gene3D" id="3.90.70.10">
    <property type="entry name" value="Cysteine proteinases"/>
    <property type="match status" value="2"/>
</dbReference>
<dbReference type="Proteomes" id="UP000187209">
    <property type="component" value="Unassembled WGS sequence"/>
</dbReference>
<dbReference type="GO" id="GO:0004843">
    <property type="term" value="F:cysteine-type deubiquitinase activity"/>
    <property type="evidence" value="ECO:0007669"/>
    <property type="project" value="InterPro"/>
</dbReference>
<accession>A0A1R2ALK2</accession>
<dbReference type="EMBL" id="MPUH01002166">
    <property type="protein sequence ID" value="OMJ65396.1"/>
    <property type="molecule type" value="Genomic_DNA"/>
</dbReference>
<proteinExistence type="predicted"/>
<dbReference type="PANTHER" id="PTHR21646">
    <property type="entry name" value="UBIQUITIN CARBOXYL-TERMINAL HYDROLASE"/>
    <property type="match status" value="1"/>
</dbReference>
<dbReference type="GO" id="GO:0016579">
    <property type="term" value="P:protein deubiquitination"/>
    <property type="evidence" value="ECO:0007669"/>
    <property type="project" value="InterPro"/>
</dbReference>
<keyword evidence="3" id="KW-1185">Reference proteome</keyword>
<dbReference type="AlphaFoldDB" id="A0A1R2ALK2"/>
<dbReference type="PROSITE" id="PS50235">
    <property type="entry name" value="USP_3"/>
    <property type="match status" value="1"/>
</dbReference>
<dbReference type="SUPFAM" id="SSF54001">
    <property type="entry name" value="Cysteine proteinases"/>
    <property type="match status" value="1"/>
</dbReference>
<dbReference type="CDD" id="cd02257">
    <property type="entry name" value="Peptidase_C19"/>
    <property type="match status" value="1"/>
</dbReference>
<sequence length="444" mass="51929">MSEYYIFIESWVPVCESTAYKILNHAFQNISLTSIENANLLLNWLNCSKEIECKITEETIPSLYISRLKDEYKLFTELHEEIKINLISICFSLVPKVQKPKSLPFWYKKLKKRYELVLSLNEFRDFITQFHLMAKDRFGNTEIKNNLIEFSRGKYTLKLEYKTLIQKKIKYQCCGLTNFNNTCYINSVLQVLAHCKHFSDIDSINYKGNNESKLLITLINKMNSQDNEGIRYALQQFLCLLAERNKIIEIGRMDDSKTFFVTVLDFLSTQGFEFLSNLFVWKSSISFNHLWNNQSHNIDFPLKVIPYFILNSRENKINASDLRTTLINANESRNKIKSLCTQCNIMVEGIEITKVEKAKYITFISQKNNSSVTISSIEEIQFENFGQALLVAIISRFGENISCGHSVTLCKEKKKWILYNDSDIQEYTDSEVYCPYFLIYELIS</sequence>
<dbReference type="InterPro" id="IPR001394">
    <property type="entry name" value="Peptidase_C19_UCH"/>
</dbReference>
<name>A0A1R2ALK2_9CILI</name>
<dbReference type="InterPro" id="IPR028889">
    <property type="entry name" value="USP"/>
</dbReference>
<gene>
    <name evidence="2" type="ORF">SteCoe_38297</name>
</gene>
<evidence type="ECO:0000259" key="1">
    <source>
        <dbReference type="PROSITE" id="PS50235"/>
    </source>
</evidence>
<dbReference type="OrthoDB" id="292964at2759"/>
<reference evidence="2 3" key="1">
    <citation type="submission" date="2016-11" db="EMBL/GenBank/DDBJ databases">
        <title>The macronuclear genome of Stentor coeruleus: a giant cell with tiny introns.</title>
        <authorList>
            <person name="Slabodnick M."/>
            <person name="Ruby J.G."/>
            <person name="Reiff S.B."/>
            <person name="Swart E.C."/>
            <person name="Gosai S."/>
            <person name="Prabakaran S."/>
            <person name="Witkowska E."/>
            <person name="Larue G.E."/>
            <person name="Fisher S."/>
            <person name="Freeman R.M."/>
            <person name="Gunawardena J."/>
            <person name="Chu W."/>
            <person name="Stover N.A."/>
            <person name="Gregory B.D."/>
            <person name="Nowacki M."/>
            <person name="Derisi J."/>
            <person name="Roy S.W."/>
            <person name="Marshall W.F."/>
            <person name="Sood P."/>
        </authorList>
    </citation>
    <scope>NUCLEOTIDE SEQUENCE [LARGE SCALE GENOMIC DNA]</scope>
    <source>
        <strain evidence="2">WM001</strain>
    </source>
</reference>
<dbReference type="PANTHER" id="PTHR21646:SF46">
    <property type="entry name" value="UBIQUITIN CARBOXYL-TERMINAL HYDROLASE"/>
    <property type="match status" value="1"/>
</dbReference>
<organism evidence="2 3">
    <name type="scientific">Stentor coeruleus</name>
    <dbReference type="NCBI Taxonomy" id="5963"/>
    <lineage>
        <taxon>Eukaryota</taxon>
        <taxon>Sar</taxon>
        <taxon>Alveolata</taxon>
        <taxon>Ciliophora</taxon>
        <taxon>Postciliodesmatophora</taxon>
        <taxon>Heterotrichea</taxon>
        <taxon>Heterotrichida</taxon>
        <taxon>Stentoridae</taxon>
        <taxon>Stentor</taxon>
    </lineage>
</organism>
<dbReference type="InterPro" id="IPR038765">
    <property type="entry name" value="Papain-like_cys_pep_sf"/>
</dbReference>
<dbReference type="Pfam" id="PF00443">
    <property type="entry name" value="UCH"/>
    <property type="match status" value="1"/>
</dbReference>
<evidence type="ECO:0000313" key="3">
    <source>
        <dbReference type="Proteomes" id="UP000187209"/>
    </source>
</evidence>
<evidence type="ECO:0000313" key="2">
    <source>
        <dbReference type="EMBL" id="OMJ65396.1"/>
    </source>
</evidence>
<dbReference type="InterPro" id="IPR050185">
    <property type="entry name" value="Ub_carboxyl-term_hydrolase"/>
</dbReference>
<feature type="domain" description="USP" evidence="1">
    <location>
        <begin position="174"/>
        <end position="443"/>
    </location>
</feature>